<dbReference type="PANTHER" id="PTHR13202">
    <property type="entry name" value="MICROSOMAL SIGNAL PEPTIDASE 12 KDA SUBUNIT"/>
    <property type="match status" value="1"/>
</dbReference>
<protein>
    <recommendedName>
        <fullName evidence="3">Signal peptidase complex subunit 1</fullName>
    </recommendedName>
</protein>
<dbReference type="GO" id="GO:0045047">
    <property type="term" value="P:protein targeting to ER"/>
    <property type="evidence" value="ECO:0007669"/>
    <property type="project" value="TreeGrafter"/>
</dbReference>
<evidence type="ECO:0000256" key="1">
    <source>
        <dbReference type="ARBA" id="ARBA00004477"/>
    </source>
</evidence>
<sequence length="102" mass="11114">MDDILALIQDVFEGQIDFYGQRVAEIFSTALLIISGAVAFLAGYIYQDIYLTLWVGLTGTLITGLAVIPPWPMYNKHPERWLFPLAGGVSGARLVVDGAKVA</sequence>
<dbReference type="AlphaFoldDB" id="A0A5N5XBC0"/>
<evidence type="ECO:0000256" key="3">
    <source>
        <dbReference type="ARBA" id="ARBA00017059"/>
    </source>
</evidence>
<organism evidence="10 11">
    <name type="scientific">Aspergillus leporis</name>
    <dbReference type="NCBI Taxonomy" id="41062"/>
    <lineage>
        <taxon>Eukaryota</taxon>
        <taxon>Fungi</taxon>
        <taxon>Dikarya</taxon>
        <taxon>Ascomycota</taxon>
        <taxon>Pezizomycotina</taxon>
        <taxon>Eurotiomycetes</taxon>
        <taxon>Eurotiomycetidae</taxon>
        <taxon>Eurotiales</taxon>
        <taxon>Aspergillaceae</taxon>
        <taxon>Aspergillus</taxon>
        <taxon>Aspergillus subgen. Circumdati</taxon>
    </lineage>
</organism>
<evidence type="ECO:0000256" key="5">
    <source>
        <dbReference type="ARBA" id="ARBA00022824"/>
    </source>
</evidence>
<comment type="function">
    <text evidence="8">Component of the signal peptidase complex (SPC) which catalyzes the cleavage of N-terminal signal sequences from nascent proteins as they are translocated into the lumen of the endoplasmic reticulum. Dispensable for SPC enzymatic activity.</text>
</comment>
<evidence type="ECO:0000256" key="9">
    <source>
        <dbReference type="SAM" id="Phobius"/>
    </source>
</evidence>
<keyword evidence="11" id="KW-1185">Reference proteome</keyword>
<proteinExistence type="inferred from homology"/>
<dbReference type="Proteomes" id="UP000326565">
    <property type="component" value="Unassembled WGS sequence"/>
</dbReference>
<feature type="transmembrane region" description="Helical" evidence="9">
    <location>
        <begin position="26"/>
        <end position="45"/>
    </location>
</feature>
<gene>
    <name evidence="10" type="ORF">BDV29DRAFT_167130</name>
</gene>
<dbReference type="EMBL" id="ML732162">
    <property type="protein sequence ID" value="KAB8078019.1"/>
    <property type="molecule type" value="Genomic_DNA"/>
</dbReference>
<evidence type="ECO:0000313" key="10">
    <source>
        <dbReference type="EMBL" id="KAB8078019.1"/>
    </source>
</evidence>
<evidence type="ECO:0000256" key="2">
    <source>
        <dbReference type="ARBA" id="ARBA00005245"/>
    </source>
</evidence>
<dbReference type="OrthoDB" id="263893at2759"/>
<name>A0A5N5XBC0_9EURO</name>
<comment type="subcellular location">
    <subcellularLocation>
        <location evidence="1">Endoplasmic reticulum membrane</location>
        <topology evidence="1">Multi-pass membrane protein</topology>
    </subcellularLocation>
</comment>
<evidence type="ECO:0000313" key="11">
    <source>
        <dbReference type="Proteomes" id="UP000326565"/>
    </source>
</evidence>
<evidence type="ECO:0000256" key="7">
    <source>
        <dbReference type="ARBA" id="ARBA00023136"/>
    </source>
</evidence>
<dbReference type="GO" id="GO:0005787">
    <property type="term" value="C:signal peptidase complex"/>
    <property type="evidence" value="ECO:0007669"/>
    <property type="project" value="InterPro"/>
</dbReference>
<keyword evidence="4 9" id="KW-0812">Transmembrane</keyword>
<keyword evidence="6 9" id="KW-1133">Transmembrane helix</keyword>
<keyword evidence="7 9" id="KW-0472">Membrane</keyword>
<dbReference type="InterPro" id="IPR009542">
    <property type="entry name" value="Spc1/SPCS1"/>
</dbReference>
<reference evidence="10 11" key="1">
    <citation type="submission" date="2019-04" db="EMBL/GenBank/DDBJ databases">
        <title>Friends and foes A comparative genomics study of 23 Aspergillus species from section Flavi.</title>
        <authorList>
            <consortium name="DOE Joint Genome Institute"/>
            <person name="Kjaerbolling I."/>
            <person name="Vesth T."/>
            <person name="Frisvad J.C."/>
            <person name="Nybo J.L."/>
            <person name="Theobald S."/>
            <person name="Kildgaard S."/>
            <person name="Isbrandt T."/>
            <person name="Kuo A."/>
            <person name="Sato A."/>
            <person name="Lyhne E.K."/>
            <person name="Kogle M.E."/>
            <person name="Wiebenga A."/>
            <person name="Kun R.S."/>
            <person name="Lubbers R.J."/>
            <person name="Makela M.R."/>
            <person name="Barry K."/>
            <person name="Chovatia M."/>
            <person name="Clum A."/>
            <person name="Daum C."/>
            <person name="Haridas S."/>
            <person name="He G."/>
            <person name="LaButti K."/>
            <person name="Lipzen A."/>
            <person name="Mondo S."/>
            <person name="Riley R."/>
            <person name="Salamov A."/>
            <person name="Simmons B.A."/>
            <person name="Magnuson J.K."/>
            <person name="Henrissat B."/>
            <person name="Mortensen U.H."/>
            <person name="Larsen T.O."/>
            <person name="Devries R.P."/>
            <person name="Grigoriev I.V."/>
            <person name="Machida M."/>
            <person name="Baker S.E."/>
            <person name="Andersen M.R."/>
        </authorList>
    </citation>
    <scope>NUCLEOTIDE SEQUENCE [LARGE SCALE GENOMIC DNA]</scope>
    <source>
        <strain evidence="10 11">CBS 151.66</strain>
    </source>
</reference>
<evidence type="ECO:0000256" key="8">
    <source>
        <dbReference type="ARBA" id="ARBA00045204"/>
    </source>
</evidence>
<accession>A0A5N5XBC0</accession>
<dbReference type="PANTHER" id="PTHR13202:SF0">
    <property type="entry name" value="SIGNAL PEPTIDASE COMPLEX SUBUNIT 1"/>
    <property type="match status" value="1"/>
</dbReference>
<evidence type="ECO:0000256" key="6">
    <source>
        <dbReference type="ARBA" id="ARBA00022989"/>
    </source>
</evidence>
<feature type="transmembrane region" description="Helical" evidence="9">
    <location>
        <begin position="51"/>
        <end position="71"/>
    </location>
</feature>
<dbReference type="Pfam" id="PF06645">
    <property type="entry name" value="SPC12"/>
    <property type="match status" value="1"/>
</dbReference>
<comment type="similarity">
    <text evidence="2">Belongs to the SPCS1 family.</text>
</comment>
<keyword evidence="5" id="KW-0256">Endoplasmic reticulum</keyword>
<evidence type="ECO:0000256" key="4">
    <source>
        <dbReference type="ARBA" id="ARBA00022692"/>
    </source>
</evidence>
<dbReference type="GO" id="GO:0006465">
    <property type="term" value="P:signal peptide processing"/>
    <property type="evidence" value="ECO:0007669"/>
    <property type="project" value="InterPro"/>
</dbReference>